<evidence type="ECO:0000313" key="3">
    <source>
        <dbReference type="Proteomes" id="UP000770717"/>
    </source>
</evidence>
<evidence type="ECO:0000313" key="2">
    <source>
        <dbReference type="EMBL" id="KAG9478243.1"/>
    </source>
</evidence>
<proteinExistence type="predicted"/>
<name>A0A8J6EZX0_ELECQ</name>
<dbReference type="OrthoDB" id="9908843at2759"/>
<dbReference type="EMBL" id="WNTK01000009">
    <property type="protein sequence ID" value="KAG9478243.1"/>
    <property type="molecule type" value="Genomic_DNA"/>
</dbReference>
<feature type="compositionally biased region" description="Basic and acidic residues" evidence="1">
    <location>
        <begin position="319"/>
        <end position="345"/>
    </location>
</feature>
<feature type="region of interest" description="Disordered" evidence="1">
    <location>
        <begin position="175"/>
        <end position="203"/>
    </location>
</feature>
<feature type="compositionally biased region" description="Basic and acidic residues" evidence="1">
    <location>
        <begin position="8"/>
        <end position="27"/>
    </location>
</feature>
<feature type="region of interest" description="Disordered" evidence="1">
    <location>
        <begin position="442"/>
        <end position="466"/>
    </location>
</feature>
<feature type="region of interest" description="Disordered" evidence="1">
    <location>
        <begin position="1"/>
        <end position="118"/>
    </location>
</feature>
<feature type="compositionally biased region" description="Basic and acidic residues" evidence="1">
    <location>
        <begin position="442"/>
        <end position="455"/>
    </location>
</feature>
<reference evidence="2" key="1">
    <citation type="thesis" date="2020" institute="ProQuest LLC" country="789 East Eisenhower Parkway, Ann Arbor, MI, USA">
        <title>Comparative Genomics and Chromosome Evolution.</title>
        <authorList>
            <person name="Mudd A.B."/>
        </authorList>
    </citation>
    <scope>NUCLEOTIDE SEQUENCE</scope>
    <source>
        <strain evidence="2">HN-11 Male</strain>
        <tissue evidence="2">Kidney and liver</tissue>
    </source>
</reference>
<dbReference type="AlphaFoldDB" id="A0A8J6EZX0"/>
<sequence length="653" mass="73455">MGVLQMAESERSGNTKSKDQEKPRKPSTESSQSPKAAQPSCLREAFIRIFPKRAEPNNKTEEDPSSNQNTDDQAGVRGKRRRVTGSIFRLPCLRPAETTGNDIQNKTEEQSNDVVQEEELKPYSKASFLRKIRCYRLMREKDATEKEKVIEMAQRKHDRENAEVKQCKERVIEQSEEGLQSMNQDEVVGEKETETTEQGCHAKKQDVSLGKQECCTGKLHELGKDSVKIEDPAQDLGEVGKDSAEQESCVETLKEKSVLLDVDVSLPYDKNLAEQESQIRKVEKLENVLDEVKEQKKEVMEQKLGNVDNALSDSMVQPEEVRKQEKRTPNQKDMEIDLPAKESRDLVIVNTGDSEGTMQKCSDELRDAGNYLSEQKERTEKVGNTENNLSGQQCLEEDMENTRNCLPEQDSQKEMKELETKGTMTGQNSQGDIADKLKIKESHGKKEDHSERGGDQKNNLVDQDGPVENTMKEISNQDSQYTMKDAEAEILGELVDNTTKVSGVSSDAQNVTNTMSNPGFISTILNQEFVSSETFQRQDSPVKMTLGSEDNEELASVRKKTTTNDIITYTSSEVAHTQVLGLQKEVLTSTITMDLTYQDPHIHTYVNNKEDDMGCGSKDLGSLREEVKDMVEWLVQEASDRLSHYAQEAEGTG</sequence>
<evidence type="ECO:0000256" key="1">
    <source>
        <dbReference type="SAM" id="MobiDB-lite"/>
    </source>
</evidence>
<protein>
    <submittedName>
        <fullName evidence="2">Uncharacterized protein</fullName>
    </submittedName>
</protein>
<gene>
    <name evidence="2" type="ORF">GDO78_013310</name>
</gene>
<dbReference type="Proteomes" id="UP000770717">
    <property type="component" value="Unassembled WGS sequence"/>
</dbReference>
<keyword evidence="3" id="KW-1185">Reference proteome</keyword>
<feature type="compositionally biased region" description="Basic and acidic residues" evidence="1">
    <location>
        <begin position="52"/>
        <end position="62"/>
    </location>
</feature>
<comment type="caution">
    <text evidence="2">The sequence shown here is derived from an EMBL/GenBank/DDBJ whole genome shotgun (WGS) entry which is preliminary data.</text>
</comment>
<organism evidence="2 3">
    <name type="scientific">Eleutherodactylus coqui</name>
    <name type="common">Puerto Rican coqui</name>
    <dbReference type="NCBI Taxonomy" id="57060"/>
    <lineage>
        <taxon>Eukaryota</taxon>
        <taxon>Metazoa</taxon>
        <taxon>Chordata</taxon>
        <taxon>Craniata</taxon>
        <taxon>Vertebrata</taxon>
        <taxon>Euteleostomi</taxon>
        <taxon>Amphibia</taxon>
        <taxon>Batrachia</taxon>
        <taxon>Anura</taxon>
        <taxon>Neobatrachia</taxon>
        <taxon>Hyloidea</taxon>
        <taxon>Eleutherodactylidae</taxon>
        <taxon>Eleutherodactylinae</taxon>
        <taxon>Eleutherodactylus</taxon>
        <taxon>Eleutherodactylus</taxon>
    </lineage>
</organism>
<accession>A0A8J6EZX0</accession>
<feature type="region of interest" description="Disordered" evidence="1">
    <location>
        <begin position="301"/>
        <end position="345"/>
    </location>
</feature>